<name>A0A0A8ZJ71_ARUDO</name>
<reference evidence="2" key="1">
    <citation type="submission" date="2014-09" db="EMBL/GenBank/DDBJ databases">
        <authorList>
            <person name="Magalhaes I.L.F."/>
            <person name="Oliveira U."/>
            <person name="Santos F.R."/>
            <person name="Vidigal T.H.D.A."/>
            <person name="Brescovit A.D."/>
            <person name="Santos A.J."/>
        </authorList>
    </citation>
    <scope>NUCLEOTIDE SEQUENCE</scope>
    <source>
        <tissue evidence="2">Shoot tissue taken approximately 20 cm above the soil surface</tissue>
    </source>
</reference>
<dbReference type="EMBL" id="GBRH01258456">
    <property type="protein sequence ID" value="JAD39439.1"/>
    <property type="molecule type" value="Transcribed_RNA"/>
</dbReference>
<proteinExistence type="predicted"/>
<evidence type="ECO:0000256" key="1">
    <source>
        <dbReference type="SAM" id="MobiDB-lite"/>
    </source>
</evidence>
<protein>
    <submittedName>
        <fullName evidence="2">Uncharacterized protein</fullName>
    </submittedName>
</protein>
<evidence type="ECO:0000313" key="2">
    <source>
        <dbReference type="EMBL" id="JAD39439.1"/>
    </source>
</evidence>
<organism evidence="2">
    <name type="scientific">Arundo donax</name>
    <name type="common">Giant reed</name>
    <name type="synonym">Donax arundinaceus</name>
    <dbReference type="NCBI Taxonomy" id="35708"/>
    <lineage>
        <taxon>Eukaryota</taxon>
        <taxon>Viridiplantae</taxon>
        <taxon>Streptophyta</taxon>
        <taxon>Embryophyta</taxon>
        <taxon>Tracheophyta</taxon>
        <taxon>Spermatophyta</taxon>
        <taxon>Magnoliopsida</taxon>
        <taxon>Liliopsida</taxon>
        <taxon>Poales</taxon>
        <taxon>Poaceae</taxon>
        <taxon>PACMAD clade</taxon>
        <taxon>Arundinoideae</taxon>
        <taxon>Arundineae</taxon>
        <taxon>Arundo</taxon>
    </lineage>
</organism>
<feature type="region of interest" description="Disordered" evidence="1">
    <location>
        <begin position="1"/>
        <end position="20"/>
    </location>
</feature>
<dbReference type="AlphaFoldDB" id="A0A0A8ZJ71"/>
<reference evidence="2" key="2">
    <citation type="journal article" date="2015" name="Data Brief">
        <title>Shoot transcriptome of the giant reed, Arundo donax.</title>
        <authorList>
            <person name="Barrero R.A."/>
            <person name="Guerrero F.D."/>
            <person name="Moolhuijzen P."/>
            <person name="Goolsby J.A."/>
            <person name="Tidwell J."/>
            <person name="Bellgard S.E."/>
            <person name="Bellgard M.I."/>
        </authorList>
    </citation>
    <scope>NUCLEOTIDE SEQUENCE</scope>
    <source>
        <tissue evidence="2">Shoot tissue taken approximately 20 cm above the soil surface</tissue>
    </source>
</reference>
<accession>A0A0A8ZJ71</accession>
<sequence length="20" mass="2172">MATNNCAARRPQSTSPQPNQ</sequence>